<dbReference type="Proteomes" id="UP000694865">
    <property type="component" value="Unplaced"/>
</dbReference>
<dbReference type="GeneID" id="100375940"/>
<dbReference type="SUPFAM" id="SSF81383">
    <property type="entry name" value="F-box domain"/>
    <property type="match status" value="1"/>
</dbReference>
<dbReference type="InterPro" id="IPR006553">
    <property type="entry name" value="Leu-rich_rpt_Cys-con_subtyp"/>
</dbReference>
<dbReference type="RefSeq" id="XP_002741862.1">
    <property type="nucleotide sequence ID" value="XM_002741816.2"/>
</dbReference>
<dbReference type="InterPro" id="IPR001810">
    <property type="entry name" value="F-box_dom"/>
</dbReference>
<dbReference type="SMART" id="SM00367">
    <property type="entry name" value="LRR_CC"/>
    <property type="match status" value="6"/>
</dbReference>
<dbReference type="InterPro" id="IPR057207">
    <property type="entry name" value="FBXL15_LRR"/>
</dbReference>
<evidence type="ECO:0000256" key="2">
    <source>
        <dbReference type="SAM" id="MobiDB-lite"/>
    </source>
</evidence>
<organism evidence="5 6">
    <name type="scientific">Saccoglossus kowalevskii</name>
    <name type="common">Acorn worm</name>
    <dbReference type="NCBI Taxonomy" id="10224"/>
    <lineage>
        <taxon>Eukaryota</taxon>
        <taxon>Metazoa</taxon>
        <taxon>Hemichordata</taxon>
        <taxon>Enteropneusta</taxon>
        <taxon>Harrimaniidae</taxon>
        <taxon>Saccoglossus</taxon>
    </lineage>
</organism>
<sequence length="511" mass="57407">MDISAAATTAAVAPVTARVNMNKKPPSPCGGEVEIDGAVTPAKNRKSPINGSVNGIHHMPCATNITTVCVPTSHRRTGSDKKVGDPQDSTMKPPENGAMSLRQKRLDSIYQKLQPKLFAAKRVEELLFDDKFLTRLFFYFWPFERCVLAQVCKKWRAILYQTKFWRDFTPILHRRDLYDSIQKADEKRFTDLSSFYQKGIENVCLVNVSDLDICEFIDNYPQSKKCIKAISLKRSTVTDAGLEVMLEQLTTVNKLELSGCNDFTEAGLWSSLNPRITSLGISDCINVGDDSVAAIAQRLPCLHELNLQAYHVTDNVMSYFTPKQSCTMSILRLRSCWEITNHAILNIVHTLPHLTTLSLSGCSKITDDGVELIAENMHMLKSLDLSWCPRITDASLEYIACDLPKLEELILDRCVRITDTGMGFLSTMSCMKTLYLRWCCQVQDFGLQHLYSMRTLHVLSLAGCPLLTSAGLSGLVQLRNLEELELTNCPGSSPELIQYFMMHLPWCVVIQ</sequence>
<dbReference type="PANTHER" id="PTHR13318:SF193">
    <property type="entry name" value="F-BOX_LRR-REPEAT PROTEIN 16"/>
    <property type="match status" value="1"/>
</dbReference>
<evidence type="ECO:0000313" key="6">
    <source>
        <dbReference type="RefSeq" id="XP_002741862.1"/>
    </source>
</evidence>
<dbReference type="InterPro" id="IPR032675">
    <property type="entry name" value="LRR_dom_sf"/>
</dbReference>
<dbReference type="Pfam" id="PF00646">
    <property type="entry name" value="F-box"/>
    <property type="match status" value="1"/>
</dbReference>
<proteinExistence type="predicted"/>
<evidence type="ECO:0000313" key="5">
    <source>
        <dbReference type="Proteomes" id="UP000694865"/>
    </source>
</evidence>
<dbReference type="PANTHER" id="PTHR13318">
    <property type="entry name" value="PARTNER OF PAIRED, ISOFORM B-RELATED"/>
    <property type="match status" value="1"/>
</dbReference>
<name>A0ABM0H145_SACKO</name>
<evidence type="ECO:0000256" key="1">
    <source>
        <dbReference type="ARBA" id="ARBA00022786"/>
    </source>
</evidence>
<feature type="domain" description="F-box" evidence="3">
    <location>
        <begin position="142"/>
        <end position="166"/>
    </location>
</feature>
<reference evidence="6" key="1">
    <citation type="submission" date="2025-08" db="UniProtKB">
        <authorList>
            <consortium name="RefSeq"/>
        </authorList>
    </citation>
    <scope>IDENTIFICATION</scope>
    <source>
        <tissue evidence="6">Testes</tissue>
    </source>
</reference>
<dbReference type="CDD" id="cd22127">
    <property type="entry name" value="F-box_FBXL16"/>
    <property type="match status" value="1"/>
</dbReference>
<evidence type="ECO:0000259" key="3">
    <source>
        <dbReference type="Pfam" id="PF00646"/>
    </source>
</evidence>
<dbReference type="Pfam" id="PF25372">
    <property type="entry name" value="DUF7885"/>
    <property type="match status" value="1"/>
</dbReference>
<dbReference type="SUPFAM" id="SSF52047">
    <property type="entry name" value="RNI-like"/>
    <property type="match status" value="1"/>
</dbReference>
<feature type="region of interest" description="Disordered" evidence="2">
    <location>
        <begin position="72"/>
        <end position="97"/>
    </location>
</feature>
<dbReference type="InterPro" id="IPR036047">
    <property type="entry name" value="F-box-like_dom_sf"/>
</dbReference>
<gene>
    <name evidence="6" type="primary">LOC100375940</name>
</gene>
<dbReference type="Gene3D" id="3.80.10.10">
    <property type="entry name" value="Ribonuclease Inhibitor"/>
    <property type="match status" value="3"/>
</dbReference>
<keyword evidence="1" id="KW-0833">Ubl conjugation pathway</keyword>
<accession>A0ABM0H145</accession>
<protein>
    <submittedName>
        <fullName evidence="6">F-box/LRR-repeat protein 16-like</fullName>
    </submittedName>
</protein>
<evidence type="ECO:0000259" key="4">
    <source>
        <dbReference type="Pfam" id="PF25372"/>
    </source>
</evidence>
<keyword evidence="5" id="KW-1185">Reference proteome</keyword>
<feature type="domain" description="F-box/LRR-repeat protein 15-like leucin rich repeat" evidence="4">
    <location>
        <begin position="276"/>
        <end position="400"/>
    </location>
</feature>